<dbReference type="InterPro" id="IPR041698">
    <property type="entry name" value="Methyltransf_25"/>
</dbReference>
<evidence type="ECO:0000256" key="2">
    <source>
        <dbReference type="ARBA" id="ARBA00022679"/>
    </source>
</evidence>
<evidence type="ECO:0000313" key="7">
    <source>
        <dbReference type="Proteomes" id="UP001324533"/>
    </source>
</evidence>
<organism evidence="6 7">
    <name type="scientific">Microbacterium invictum</name>
    <dbReference type="NCBI Taxonomy" id="515415"/>
    <lineage>
        <taxon>Bacteria</taxon>
        <taxon>Bacillati</taxon>
        <taxon>Actinomycetota</taxon>
        <taxon>Actinomycetes</taxon>
        <taxon>Micrococcales</taxon>
        <taxon>Microbacteriaceae</taxon>
        <taxon>Microbacterium</taxon>
    </lineage>
</organism>
<dbReference type="InterPro" id="IPR003737">
    <property type="entry name" value="GlcNAc_PI_deacetylase-related"/>
</dbReference>
<proteinExistence type="predicted"/>
<dbReference type="EMBL" id="CP139779">
    <property type="protein sequence ID" value="WQB69665.1"/>
    <property type="molecule type" value="Genomic_DNA"/>
</dbReference>
<dbReference type="Gene3D" id="3.40.50.10320">
    <property type="entry name" value="LmbE-like"/>
    <property type="match status" value="1"/>
</dbReference>
<keyword evidence="7" id="KW-1185">Reference proteome</keyword>
<name>A0ABZ0VAS3_9MICO</name>
<reference evidence="6 7" key="1">
    <citation type="submission" date="2023-06" db="EMBL/GenBank/DDBJ databases">
        <title>Rock-solubilizing bacteria, Microbacterium invictum, promotes re-establishment of vegetation in rocky wasteland by accelerating rock bio-weathering and reshaping soil bacterial community.</title>
        <authorList>
            <person name="Liu C."/>
        </authorList>
    </citation>
    <scope>NUCLEOTIDE SEQUENCE [LARGE SCALE GENOMIC DNA]</scope>
    <source>
        <strain evidence="6 7">X-18</strain>
    </source>
</reference>
<sequence>MVTFSHLDPGTDEERWQAAFDARRLPDADIDIDALVVVAAHPDDETLGVAGLMHTVAARGGRVIVVVATDGENSHPASPTHTPDDLRSVRRGEVRDALDKVSPAASVAFLGHTDGGLDAVKARLTGEIETIVRTVGSPRSRTLVVSPWTGDSHRDHRIAGEAAHAVARHLGVRYRAYPIWLWHWGSAEDPPWGHIERVPLGAAAHRAKLEALAAHRSQTAALSAAAGDEPIVSRAMLRHFTRGFETLIRVDDDPVPDKAWHRSTPAEHFADLYARRADPWGFETRWYEERKRAVLLSALPRPRYARAVELGCSTGVLTAQLAERCDALLGIDFAEAALEIARERLASQETVELRRATLPAEWPEGTFDLIVMSEVGYFWDAPDLERAIALALGSLSPDGHLVACHWRHPVDTNPVSGDGVHIALRTQHDLAVVVRHEEDDFLLEVFARPPAPSVARETGML</sequence>
<accession>A0ABZ0VAS3</accession>
<dbReference type="PANTHER" id="PTHR43464">
    <property type="entry name" value="METHYLTRANSFERASE"/>
    <property type="match status" value="1"/>
</dbReference>
<dbReference type="InterPro" id="IPR029063">
    <property type="entry name" value="SAM-dependent_MTases_sf"/>
</dbReference>
<dbReference type="Pfam" id="PF02585">
    <property type="entry name" value="PIG-L"/>
    <property type="match status" value="1"/>
</dbReference>
<keyword evidence="1" id="KW-0489">Methyltransferase</keyword>
<gene>
    <name evidence="6" type="ORF">T9R20_13305</name>
</gene>
<evidence type="ECO:0000259" key="5">
    <source>
        <dbReference type="Pfam" id="PF13649"/>
    </source>
</evidence>
<keyword evidence="4" id="KW-0862">Zinc</keyword>
<evidence type="ECO:0000256" key="4">
    <source>
        <dbReference type="ARBA" id="ARBA00022833"/>
    </source>
</evidence>
<dbReference type="Proteomes" id="UP001324533">
    <property type="component" value="Chromosome"/>
</dbReference>
<protein>
    <submittedName>
        <fullName evidence="6">PIG-L family deacetylase</fullName>
    </submittedName>
</protein>
<evidence type="ECO:0000256" key="3">
    <source>
        <dbReference type="ARBA" id="ARBA00022691"/>
    </source>
</evidence>
<dbReference type="InterPro" id="IPR024078">
    <property type="entry name" value="LmbE-like_dom_sf"/>
</dbReference>
<dbReference type="PANTHER" id="PTHR43464:SF19">
    <property type="entry name" value="UBIQUINONE BIOSYNTHESIS O-METHYLTRANSFERASE, MITOCHONDRIAL"/>
    <property type="match status" value="1"/>
</dbReference>
<evidence type="ECO:0000313" key="6">
    <source>
        <dbReference type="EMBL" id="WQB69665.1"/>
    </source>
</evidence>
<keyword evidence="3" id="KW-0949">S-adenosyl-L-methionine</keyword>
<feature type="domain" description="Methyltransferase" evidence="5">
    <location>
        <begin position="308"/>
        <end position="399"/>
    </location>
</feature>
<dbReference type="Gene3D" id="3.40.50.150">
    <property type="entry name" value="Vaccinia Virus protein VP39"/>
    <property type="match status" value="1"/>
</dbReference>
<dbReference type="SUPFAM" id="SSF53335">
    <property type="entry name" value="S-adenosyl-L-methionine-dependent methyltransferases"/>
    <property type="match status" value="1"/>
</dbReference>
<keyword evidence="2" id="KW-0808">Transferase</keyword>
<dbReference type="RefSeq" id="WP_322409787.1">
    <property type="nucleotide sequence ID" value="NZ_CP139779.1"/>
</dbReference>
<dbReference type="CDD" id="cd02440">
    <property type="entry name" value="AdoMet_MTases"/>
    <property type="match status" value="1"/>
</dbReference>
<dbReference type="SUPFAM" id="SSF102588">
    <property type="entry name" value="LmbE-like"/>
    <property type="match status" value="1"/>
</dbReference>
<dbReference type="Pfam" id="PF13649">
    <property type="entry name" value="Methyltransf_25"/>
    <property type="match status" value="1"/>
</dbReference>
<evidence type="ECO:0000256" key="1">
    <source>
        <dbReference type="ARBA" id="ARBA00022603"/>
    </source>
</evidence>